<evidence type="ECO:0000256" key="4">
    <source>
        <dbReference type="ARBA" id="ARBA00023163"/>
    </source>
</evidence>
<dbReference type="Gene3D" id="3.40.190.10">
    <property type="entry name" value="Periplasmic binding protein-like II"/>
    <property type="match status" value="2"/>
</dbReference>
<proteinExistence type="inferred from homology"/>
<dbReference type="EMBL" id="FOMQ01000005">
    <property type="protein sequence ID" value="SFD74007.1"/>
    <property type="molecule type" value="Genomic_DNA"/>
</dbReference>
<evidence type="ECO:0000256" key="3">
    <source>
        <dbReference type="ARBA" id="ARBA00023125"/>
    </source>
</evidence>
<dbReference type="PANTHER" id="PTHR30346">
    <property type="entry name" value="TRANSCRIPTIONAL DUAL REGULATOR HCAR-RELATED"/>
    <property type="match status" value="1"/>
</dbReference>
<evidence type="ECO:0000256" key="1">
    <source>
        <dbReference type="ARBA" id="ARBA00009437"/>
    </source>
</evidence>
<dbReference type="GO" id="GO:0003700">
    <property type="term" value="F:DNA-binding transcription factor activity"/>
    <property type="evidence" value="ECO:0007669"/>
    <property type="project" value="InterPro"/>
</dbReference>
<accession>A0A1I1UTA7</accession>
<dbReference type="AlphaFoldDB" id="A0A1I1UTA7"/>
<protein>
    <submittedName>
        <fullName evidence="7">DNA-binding transcriptional regulator, LysR family</fullName>
    </submittedName>
</protein>
<evidence type="ECO:0000313" key="8">
    <source>
        <dbReference type="Proteomes" id="UP000199517"/>
    </source>
</evidence>
<evidence type="ECO:0000256" key="2">
    <source>
        <dbReference type="ARBA" id="ARBA00023015"/>
    </source>
</evidence>
<dbReference type="InterPro" id="IPR036388">
    <property type="entry name" value="WH-like_DNA-bd_sf"/>
</dbReference>
<dbReference type="GO" id="GO:0003677">
    <property type="term" value="F:DNA binding"/>
    <property type="evidence" value="ECO:0007669"/>
    <property type="project" value="UniProtKB-KW"/>
</dbReference>
<gene>
    <name evidence="7" type="ORF">SAMN04489710_105278</name>
</gene>
<dbReference type="CDD" id="cd08414">
    <property type="entry name" value="PBP2_LTTR_aromatics_like"/>
    <property type="match status" value="1"/>
</dbReference>
<comment type="similarity">
    <text evidence="1">Belongs to the LysR transcriptional regulatory family.</text>
</comment>
<dbReference type="Pfam" id="PF03466">
    <property type="entry name" value="LysR_substrate"/>
    <property type="match status" value="1"/>
</dbReference>
<dbReference type="InterPro" id="IPR005119">
    <property type="entry name" value="LysR_subst-bd"/>
</dbReference>
<dbReference type="InterPro" id="IPR036390">
    <property type="entry name" value="WH_DNA-bd_sf"/>
</dbReference>
<dbReference type="PROSITE" id="PS50931">
    <property type="entry name" value="HTH_LYSR"/>
    <property type="match status" value="1"/>
</dbReference>
<keyword evidence="5" id="KW-0812">Transmembrane</keyword>
<keyword evidence="8" id="KW-1185">Reference proteome</keyword>
<sequence length="309" mass="33341">MTDSVIPFRYDPTPGLRSLALFLAVADALSFRQAAEALHLSQPPLSRAIRELEERLGTPLFDRNTRGVGLTAAGRKLVPYARGVGELLRQAEAAFQGHALPPTLRLGLTSAAEPPWFQGLADRVRARHPGAVVTVLSDTSPRLVRQLRAGKLDAAVIALPTDARGLDVRELDRLPMVAALPSSHRLARRKALRLADLAEEPLFWFERARQPAFHDHCRQVFERHRFAPPQLREPAEHHVLLAGVAAGQGIALLAGSFAGLRRTGVVYRRLVEGDALALGIGLATPPDRPAVRALLGAASNAPLAAQAAI</sequence>
<dbReference type="PRINTS" id="PR00039">
    <property type="entry name" value="HTHLYSR"/>
</dbReference>
<dbReference type="STRING" id="32040.SAMN04489710_105278"/>
<feature type="transmembrane region" description="Helical" evidence="5">
    <location>
        <begin position="239"/>
        <end position="260"/>
    </location>
</feature>
<keyword evidence="5" id="KW-1133">Transmembrane helix</keyword>
<evidence type="ECO:0000256" key="5">
    <source>
        <dbReference type="SAM" id="Phobius"/>
    </source>
</evidence>
<keyword evidence="2" id="KW-0805">Transcription regulation</keyword>
<evidence type="ECO:0000313" key="7">
    <source>
        <dbReference type="EMBL" id="SFD74007.1"/>
    </source>
</evidence>
<keyword evidence="5" id="KW-0472">Membrane</keyword>
<keyword evidence="4" id="KW-0804">Transcription</keyword>
<dbReference type="OrthoDB" id="8807047at2"/>
<feature type="domain" description="HTH lysR-type" evidence="6">
    <location>
        <begin position="14"/>
        <end position="71"/>
    </location>
</feature>
<dbReference type="SUPFAM" id="SSF53850">
    <property type="entry name" value="Periplasmic binding protein-like II"/>
    <property type="match status" value="1"/>
</dbReference>
<dbReference type="Gene3D" id="1.10.10.10">
    <property type="entry name" value="Winged helix-like DNA-binding domain superfamily/Winged helix DNA-binding domain"/>
    <property type="match status" value="1"/>
</dbReference>
<dbReference type="InterPro" id="IPR000847">
    <property type="entry name" value="LysR_HTH_N"/>
</dbReference>
<reference evidence="8" key="1">
    <citation type="submission" date="2016-10" db="EMBL/GenBank/DDBJ databases">
        <authorList>
            <person name="Varghese N."/>
            <person name="Submissions S."/>
        </authorList>
    </citation>
    <scope>NUCLEOTIDE SEQUENCE [LARGE SCALE GENOMIC DNA]</scope>
    <source>
        <strain evidence="8">DSM 7481</strain>
    </source>
</reference>
<evidence type="ECO:0000259" key="6">
    <source>
        <dbReference type="PROSITE" id="PS50931"/>
    </source>
</evidence>
<keyword evidence="3 7" id="KW-0238">DNA-binding</keyword>
<dbReference type="GO" id="GO:0032993">
    <property type="term" value="C:protein-DNA complex"/>
    <property type="evidence" value="ECO:0007669"/>
    <property type="project" value="TreeGrafter"/>
</dbReference>
<dbReference type="Pfam" id="PF00126">
    <property type="entry name" value="HTH_1"/>
    <property type="match status" value="1"/>
</dbReference>
<name>A0A1I1UTA7_9BURK</name>
<organism evidence="7 8">
    <name type="scientific">Paracidovorax konjaci</name>
    <dbReference type="NCBI Taxonomy" id="32040"/>
    <lineage>
        <taxon>Bacteria</taxon>
        <taxon>Pseudomonadati</taxon>
        <taxon>Pseudomonadota</taxon>
        <taxon>Betaproteobacteria</taxon>
        <taxon>Burkholderiales</taxon>
        <taxon>Comamonadaceae</taxon>
        <taxon>Paracidovorax</taxon>
    </lineage>
</organism>
<dbReference type="Proteomes" id="UP000199517">
    <property type="component" value="Unassembled WGS sequence"/>
</dbReference>
<dbReference type="FunFam" id="1.10.10.10:FF:000001">
    <property type="entry name" value="LysR family transcriptional regulator"/>
    <property type="match status" value="1"/>
</dbReference>
<dbReference type="PANTHER" id="PTHR30346:SF17">
    <property type="entry name" value="LYSR FAMILY TRANSCRIPTIONAL REGULATOR"/>
    <property type="match status" value="1"/>
</dbReference>
<dbReference type="SUPFAM" id="SSF46785">
    <property type="entry name" value="Winged helix' DNA-binding domain"/>
    <property type="match status" value="1"/>
</dbReference>